<protein>
    <recommendedName>
        <fullName evidence="3">Cytochrome C</fullName>
    </recommendedName>
</protein>
<proteinExistence type="predicted"/>
<accession>A0ABW5DFM2</accession>
<reference evidence="2" key="1">
    <citation type="journal article" date="2019" name="Int. J. Syst. Evol. Microbiol.">
        <title>The Global Catalogue of Microorganisms (GCM) 10K type strain sequencing project: providing services to taxonomists for standard genome sequencing and annotation.</title>
        <authorList>
            <consortium name="The Broad Institute Genomics Platform"/>
            <consortium name="The Broad Institute Genome Sequencing Center for Infectious Disease"/>
            <person name="Wu L."/>
            <person name="Ma J."/>
        </authorList>
    </citation>
    <scope>NUCLEOTIDE SEQUENCE [LARGE SCALE GENOMIC DNA]</scope>
    <source>
        <strain evidence="2">CGMCC 4.7106</strain>
    </source>
</reference>
<evidence type="ECO:0000313" key="1">
    <source>
        <dbReference type="EMBL" id="MFD2258145.1"/>
    </source>
</evidence>
<gene>
    <name evidence="1" type="ORF">ACFSSA_15815</name>
</gene>
<keyword evidence="2" id="KW-1185">Reference proteome</keyword>
<feature type="non-terminal residue" evidence="1">
    <location>
        <position position="1"/>
    </location>
</feature>
<evidence type="ECO:0008006" key="3">
    <source>
        <dbReference type="Google" id="ProtNLM"/>
    </source>
</evidence>
<sequence length="169" mass="17855">NNPINGIDPLGLATAITIGCKTSGNPFGHTAIAFTGQGVFTFGTGAAHPLGSSFTDYLDAQAKYRDTNVYILPTTPAQEKAIADYLKKLKGKPLPNAKKEPLDAMKDNCNTRTMDGLNAGGIPLDRSAFPAELQRQLEDLMKATGRGFSMFHPKGAPSAAPYGSFNPAP</sequence>
<evidence type="ECO:0000313" key="2">
    <source>
        <dbReference type="Proteomes" id="UP001597375"/>
    </source>
</evidence>
<dbReference type="EMBL" id="JBHUIT010000041">
    <property type="protein sequence ID" value="MFD2258145.1"/>
    <property type="molecule type" value="Genomic_DNA"/>
</dbReference>
<name>A0ABW5DFM2_9BACT</name>
<comment type="caution">
    <text evidence="1">The sequence shown here is derived from an EMBL/GenBank/DDBJ whole genome shotgun (WGS) entry which is preliminary data.</text>
</comment>
<organism evidence="1 2">
    <name type="scientific">Luteolibacter algae</name>
    <dbReference type="NCBI Taxonomy" id="454151"/>
    <lineage>
        <taxon>Bacteria</taxon>
        <taxon>Pseudomonadati</taxon>
        <taxon>Verrucomicrobiota</taxon>
        <taxon>Verrucomicrobiia</taxon>
        <taxon>Verrucomicrobiales</taxon>
        <taxon>Verrucomicrobiaceae</taxon>
        <taxon>Luteolibacter</taxon>
    </lineage>
</organism>
<dbReference type="Proteomes" id="UP001597375">
    <property type="component" value="Unassembled WGS sequence"/>
</dbReference>